<dbReference type="SUPFAM" id="SSF47807">
    <property type="entry name" value="5' to 3' exonuclease, C-terminal subdomain"/>
    <property type="match status" value="1"/>
</dbReference>
<feature type="region of interest" description="Disordered" evidence="14">
    <location>
        <begin position="349"/>
        <end position="409"/>
    </location>
</feature>
<feature type="domain" description="XPG-I" evidence="15">
    <location>
        <begin position="138"/>
        <end position="209"/>
    </location>
</feature>
<dbReference type="PROSITE" id="PS00842">
    <property type="entry name" value="XPG_2"/>
    <property type="match status" value="1"/>
</dbReference>
<feature type="compositionally biased region" description="Polar residues" evidence="14">
    <location>
        <begin position="955"/>
        <end position="965"/>
    </location>
</feature>
<dbReference type="GO" id="GO:0003677">
    <property type="term" value="F:DNA binding"/>
    <property type="evidence" value="ECO:0007669"/>
    <property type="project" value="UniProtKB-KW"/>
</dbReference>
<dbReference type="GO" id="GO:0005634">
    <property type="term" value="C:nucleus"/>
    <property type="evidence" value="ECO:0007669"/>
    <property type="project" value="UniProtKB-SubCell"/>
</dbReference>
<feature type="compositionally biased region" description="Polar residues" evidence="14">
    <location>
        <begin position="581"/>
        <end position="592"/>
    </location>
</feature>
<comment type="cofactor">
    <cofactor evidence="1">
        <name>Mg(2+)</name>
        <dbReference type="ChEBI" id="CHEBI:18420"/>
    </cofactor>
</comment>
<evidence type="ECO:0000256" key="7">
    <source>
        <dbReference type="ARBA" id="ARBA00022801"/>
    </source>
</evidence>
<dbReference type="InterPro" id="IPR008918">
    <property type="entry name" value="HhH2"/>
</dbReference>
<evidence type="ECO:0000256" key="5">
    <source>
        <dbReference type="ARBA" id="ARBA00022723"/>
    </source>
</evidence>
<evidence type="ECO:0000259" key="15">
    <source>
        <dbReference type="SMART" id="SM00484"/>
    </source>
</evidence>
<dbReference type="CDD" id="cd09857">
    <property type="entry name" value="PIN_EXO1"/>
    <property type="match status" value="1"/>
</dbReference>
<dbReference type="InterPro" id="IPR019974">
    <property type="entry name" value="XPG_CS"/>
</dbReference>
<keyword evidence="10" id="KW-0267">Excision nuclease</keyword>
<protein>
    <recommendedName>
        <fullName evidence="19">Exonuclease 1</fullName>
    </recommendedName>
</protein>
<comment type="subcellular location">
    <subcellularLocation>
        <location evidence="2">Nucleus</location>
    </subcellularLocation>
</comment>
<dbReference type="PROSITE" id="PS00841">
    <property type="entry name" value="XPG_1"/>
    <property type="match status" value="1"/>
</dbReference>
<dbReference type="SMART" id="SM00485">
    <property type="entry name" value="XPGN"/>
    <property type="match status" value="1"/>
</dbReference>
<evidence type="ECO:0000259" key="16">
    <source>
        <dbReference type="SMART" id="SM00485"/>
    </source>
</evidence>
<dbReference type="Proteomes" id="UP001176517">
    <property type="component" value="Unassembled WGS sequence"/>
</dbReference>
<evidence type="ECO:0000256" key="2">
    <source>
        <dbReference type="ARBA" id="ARBA00004123"/>
    </source>
</evidence>
<feature type="region of interest" description="Disordered" evidence="14">
    <location>
        <begin position="901"/>
        <end position="981"/>
    </location>
</feature>
<keyword evidence="7" id="KW-0378">Hydrolase</keyword>
<dbReference type="Pfam" id="PF00752">
    <property type="entry name" value="XPG_N"/>
    <property type="match status" value="1"/>
</dbReference>
<dbReference type="InterPro" id="IPR006084">
    <property type="entry name" value="XPG/Rad2"/>
</dbReference>
<feature type="compositionally biased region" description="Polar residues" evidence="14">
    <location>
        <begin position="790"/>
        <end position="801"/>
    </location>
</feature>
<comment type="similarity">
    <text evidence="3">Belongs to the XPG/RAD2 endonuclease family. EXO1 subfamily.</text>
</comment>
<keyword evidence="18" id="KW-1185">Reference proteome</keyword>
<feature type="compositionally biased region" description="Polar residues" evidence="14">
    <location>
        <begin position="351"/>
        <end position="400"/>
    </location>
</feature>
<evidence type="ECO:0000256" key="14">
    <source>
        <dbReference type="SAM" id="MobiDB-lite"/>
    </source>
</evidence>
<dbReference type="GO" id="GO:0046872">
    <property type="term" value="F:metal ion binding"/>
    <property type="evidence" value="ECO:0007669"/>
    <property type="project" value="UniProtKB-KW"/>
</dbReference>
<feature type="region of interest" description="Disordered" evidence="14">
    <location>
        <begin position="421"/>
        <end position="456"/>
    </location>
</feature>
<dbReference type="FunFam" id="3.40.50.1010:FF:000002">
    <property type="entry name" value="Exonuclease 1, putative"/>
    <property type="match status" value="1"/>
</dbReference>
<dbReference type="PRINTS" id="PR00853">
    <property type="entry name" value="XPGRADSUPER"/>
</dbReference>
<evidence type="ECO:0000256" key="8">
    <source>
        <dbReference type="ARBA" id="ARBA00022839"/>
    </source>
</evidence>
<dbReference type="FunFam" id="1.10.150.20:FF:000011">
    <property type="entry name" value="exonuclease 1"/>
    <property type="match status" value="1"/>
</dbReference>
<feature type="compositionally biased region" description="Basic and acidic residues" evidence="14">
    <location>
        <begin position="972"/>
        <end position="981"/>
    </location>
</feature>
<evidence type="ECO:0000313" key="17">
    <source>
        <dbReference type="EMBL" id="KAK0544796.1"/>
    </source>
</evidence>
<reference evidence="17" key="1">
    <citation type="journal article" date="2023" name="PhytoFront">
        <title>Draft Genome Resources of Seven Strains of Tilletia horrida, Causal Agent of Kernel Smut of Rice.</title>
        <authorList>
            <person name="Khanal S."/>
            <person name="Antony Babu S."/>
            <person name="Zhou X.G."/>
        </authorList>
    </citation>
    <scope>NUCLEOTIDE SEQUENCE</scope>
    <source>
        <strain evidence="17">TX6</strain>
    </source>
</reference>
<feature type="compositionally biased region" description="Polar residues" evidence="14">
    <location>
        <begin position="911"/>
        <end position="924"/>
    </location>
</feature>
<dbReference type="SUPFAM" id="SSF88723">
    <property type="entry name" value="PIN domain-like"/>
    <property type="match status" value="1"/>
</dbReference>
<dbReference type="InterPro" id="IPR029060">
    <property type="entry name" value="PIN-like_dom_sf"/>
</dbReference>
<evidence type="ECO:0000256" key="11">
    <source>
        <dbReference type="ARBA" id="ARBA00023125"/>
    </source>
</evidence>
<evidence type="ECO:0000256" key="6">
    <source>
        <dbReference type="ARBA" id="ARBA00022763"/>
    </source>
</evidence>
<keyword evidence="5" id="KW-0479">Metal-binding</keyword>
<feature type="region of interest" description="Disordered" evidence="14">
    <location>
        <begin position="784"/>
        <end position="807"/>
    </location>
</feature>
<accession>A0AAN6GML1</accession>
<dbReference type="SMART" id="SM00279">
    <property type="entry name" value="HhH2"/>
    <property type="match status" value="1"/>
</dbReference>
<dbReference type="AlphaFoldDB" id="A0AAN6GML1"/>
<dbReference type="Gene3D" id="3.40.50.1010">
    <property type="entry name" value="5'-nuclease"/>
    <property type="match status" value="1"/>
</dbReference>
<keyword evidence="6" id="KW-0227">DNA damage</keyword>
<dbReference type="GO" id="GO:0017108">
    <property type="term" value="F:5'-flap endonuclease activity"/>
    <property type="evidence" value="ECO:0007669"/>
    <property type="project" value="TreeGrafter"/>
</dbReference>
<dbReference type="GO" id="GO:0006281">
    <property type="term" value="P:DNA repair"/>
    <property type="evidence" value="ECO:0007669"/>
    <property type="project" value="UniProtKB-KW"/>
</dbReference>
<keyword evidence="8" id="KW-0269">Exonuclease</keyword>
<dbReference type="Gene3D" id="1.10.150.20">
    <property type="entry name" value="5' to 3' exonuclease, C-terminal subdomain"/>
    <property type="match status" value="1"/>
</dbReference>
<evidence type="ECO:0000256" key="13">
    <source>
        <dbReference type="ARBA" id="ARBA00023242"/>
    </source>
</evidence>
<organism evidence="17 18">
    <name type="scientific">Tilletia horrida</name>
    <dbReference type="NCBI Taxonomy" id="155126"/>
    <lineage>
        <taxon>Eukaryota</taxon>
        <taxon>Fungi</taxon>
        <taxon>Dikarya</taxon>
        <taxon>Basidiomycota</taxon>
        <taxon>Ustilaginomycotina</taxon>
        <taxon>Exobasidiomycetes</taxon>
        <taxon>Tilletiales</taxon>
        <taxon>Tilletiaceae</taxon>
        <taxon>Tilletia</taxon>
    </lineage>
</organism>
<feature type="region of interest" description="Disordered" evidence="14">
    <location>
        <begin position="580"/>
        <end position="677"/>
    </location>
</feature>
<gene>
    <name evidence="17" type="ORF">OC846_005920</name>
</gene>
<comment type="caution">
    <text evidence="17">The sequence shown here is derived from an EMBL/GenBank/DDBJ whole genome shotgun (WGS) entry which is preliminary data.</text>
</comment>
<dbReference type="InterPro" id="IPR037315">
    <property type="entry name" value="EXO1_H3TH"/>
</dbReference>
<evidence type="ECO:0000256" key="9">
    <source>
        <dbReference type="ARBA" id="ARBA00022842"/>
    </source>
</evidence>
<feature type="compositionally biased region" description="Polar residues" evidence="14">
    <location>
        <begin position="421"/>
        <end position="435"/>
    </location>
</feature>
<keyword evidence="4" id="KW-0540">Nuclease</keyword>
<dbReference type="GO" id="GO:0035312">
    <property type="term" value="F:5'-3' DNA exonuclease activity"/>
    <property type="evidence" value="ECO:0007669"/>
    <property type="project" value="InterPro"/>
</dbReference>
<sequence length="981" mass="108125">MGIQGLLPLLKDIQNPTHLKEYKGKTIGVDAYVWLHRGAFTCAQELVLGQPTDRFVRYAMHKIRMMKHFGVTPYLVFDGDKLPSKIGTEQDREKRRSEYKAKAQEFLRAGDKAQARDLYGKCVDVTPAMAYQLILALRRENVPYIVAPYEADAQLAFLEKEQIIDAILTEDSDMLVFGCQTVLFKLDSDGNCIEIRQSRFTANKTVSFVGWTIQDFRHMSILSGCDYLDSIIGMGLKNAHRLLRKHKSVDKVLQAVRLEGKMRVPPDYARNFRRAELTFLHQRVIDPRTRALTTLTPIPAGVDEMAMNFIGPSIPAEQVRGIATGELDPITRLPVADIMQGKHHNELAAKTSDTNGTPTQNNQSGLVQRGPFSSKSAPAGKTNLSDPSQPSVSSYFSTQAAAGPSKPKTVAIKKQPLSIAQAVQSATQPTTSTGPRNPLMLKDANQGSSSNPINVDEPVTARSRSMLGEGVMQRRGYFATQQIGIPKQTSVRQGQRSEMKGIDLERLRDTHTFLQLHGGLHTETTAQARRNADADMDALEVVSSAAGSSPIKPLSESNSPADQTLITFDFSRFRHGADSQWDCQDLSSNGSPSHRKRKRSATDAGQDDDDDIEESRSDAGVRRSPRTVMRDRTNTLTSEVARNHSTFSPTSNVTSSPASNQAIRHSTETEGSPTPFQRLRGTNVLEGNAFSAWAAEDTDADVTLVDKNKGKTRLLVTSTGADDVDDFHRWSQEAIGTPISFSQLHRDDSVQFGRDSPHESQLGDDWGLQVLGVATQGSVITDFSDESQVEDASSPDTSQDRTLLPMSRPGLERTTSRILKRTFDEFQDSGVDDIGGAGISYILKDEKAVNGPVAELAFTSQASMVPFTRAMGELKTPAKFNRHSSSDQQLQPVRPIVRSLSRSNKEGSLKSIGQQARRQPQHQPLRTPAFSRMTSAAEARLGAMSEPKRPKLDMLSTQTPLQQKQPGLRSLDLSHFRHDGH</sequence>
<dbReference type="SMART" id="SM00484">
    <property type="entry name" value="XPGI"/>
    <property type="match status" value="1"/>
</dbReference>
<dbReference type="CDD" id="cd09908">
    <property type="entry name" value="H3TH_EXO1"/>
    <property type="match status" value="1"/>
</dbReference>
<feature type="compositionally biased region" description="Polar residues" evidence="14">
    <location>
        <begin position="634"/>
        <end position="675"/>
    </location>
</feature>
<dbReference type="InterPro" id="IPR036279">
    <property type="entry name" value="5-3_exonuclease_C_sf"/>
</dbReference>
<dbReference type="PANTHER" id="PTHR11081">
    <property type="entry name" value="FLAP ENDONUCLEASE FAMILY MEMBER"/>
    <property type="match status" value="1"/>
</dbReference>
<evidence type="ECO:0000256" key="3">
    <source>
        <dbReference type="ARBA" id="ARBA00010563"/>
    </source>
</evidence>
<dbReference type="InterPro" id="IPR044752">
    <property type="entry name" value="PIN-like_EXO1"/>
</dbReference>
<keyword evidence="13" id="KW-0539">Nucleus</keyword>
<evidence type="ECO:0008006" key="19">
    <source>
        <dbReference type="Google" id="ProtNLM"/>
    </source>
</evidence>
<dbReference type="InterPro" id="IPR006085">
    <property type="entry name" value="XPG_DNA_repair_N"/>
</dbReference>
<evidence type="ECO:0000313" key="18">
    <source>
        <dbReference type="Proteomes" id="UP001176517"/>
    </source>
</evidence>
<dbReference type="PANTHER" id="PTHR11081:SF65">
    <property type="entry name" value="DNA DAMAGE-INDUCIBLE PROTEIN DIN7-RELATED"/>
    <property type="match status" value="1"/>
</dbReference>
<keyword evidence="11" id="KW-0238">DNA-binding</keyword>
<dbReference type="InterPro" id="IPR006086">
    <property type="entry name" value="XPG-I_dom"/>
</dbReference>
<keyword evidence="9" id="KW-0460">Magnesium</keyword>
<evidence type="ECO:0000256" key="4">
    <source>
        <dbReference type="ARBA" id="ARBA00022722"/>
    </source>
</evidence>
<feature type="domain" description="XPG N-terminal" evidence="16">
    <location>
        <begin position="1"/>
        <end position="99"/>
    </location>
</feature>
<evidence type="ECO:0000256" key="12">
    <source>
        <dbReference type="ARBA" id="ARBA00023204"/>
    </source>
</evidence>
<evidence type="ECO:0000256" key="1">
    <source>
        <dbReference type="ARBA" id="ARBA00001946"/>
    </source>
</evidence>
<proteinExistence type="inferred from homology"/>
<evidence type="ECO:0000256" key="10">
    <source>
        <dbReference type="ARBA" id="ARBA00022881"/>
    </source>
</evidence>
<dbReference type="EMBL" id="JAPDMZ010000262">
    <property type="protein sequence ID" value="KAK0544796.1"/>
    <property type="molecule type" value="Genomic_DNA"/>
</dbReference>
<dbReference type="Pfam" id="PF00867">
    <property type="entry name" value="XPG_I"/>
    <property type="match status" value="1"/>
</dbReference>
<name>A0AAN6GML1_9BASI</name>
<keyword evidence="12" id="KW-0234">DNA repair</keyword>